<reference evidence="1" key="2">
    <citation type="submission" date="2025-03" db="EMBL/GenBank/DDBJ databases">
        <authorList>
            <consortium name="ELIXIR-Norway"/>
            <consortium name="Elixir Norway"/>
        </authorList>
    </citation>
    <scope>NUCLEOTIDE SEQUENCE</scope>
</reference>
<protein>
    <submittedName>
        <fullName evidence="1">Uncharacterized protein</fullName>
    </submittedName>
</protein>
<reference evidence="1" key="1">
    <citation type="submission" date="2023-05" db="EMBL/GenBank/DDBJ databases">
        <authorList>
            <consortium name="ELIXIR-Norway"/>
        </authorList>
    </citation>
    <scope>NUCLEOTIDE SEQUENCE</scope>
</reference>
<dbReference type="Proteomes" id="UP001162501">
    <property type="component" value="Chromosome 25"/>
</dbReference>
<accession>A0AC59Z7C4</accession>
<name>A0AC59Z7C4_RANTA</name>
<organism evidence="1 2">
    <name type="scientific">Rangifer tarandus platyrhynchus</name>
    <name type="common">Svalbard reindeer</name>
    <dbReference type="NCBI Taxonomy" id="3082113"/>
    <lineage>
        <taxon>Eukaryota</taxon>
        <taxon>Metazoa</taxon>
        <taxon>Chordata</taxon>
        <taxon>Craniata</taxon>
        <taxon>Vertebrata</taxon>
        <taxon>Euteleostomi</taxon>
        <taxon>Mammalia</taxon>
        <taxon>Eutheria</taxon>
        <taxon>Laurasiatheria</taxon>
        <taxon>Artiodactyla</taxon>
        <taxon>Ruminantia</taxon>
        <taxon>Pecora</taxon>
        <taxon>Cervidae</taxon>
        <taxon>Odocoileinae</taxon>
        <taxon>Rangifer</taxon>
    </lineage>
</organism>
<gene>
    <name evidence="1" type="ORF">MRATA1EN22A_LOCUS14643</name>
</gene>
<evidence type="ECO:0000313" key="1">
    <source>
        <dbReference type="EMBL" id="CAN0269141.1"/>
    </source>
</evidence>
<dbReference type="EMBL" id="OX596109">
    <property type="protein sequence ID" value="CAN0269141.1"/>
    <property type="molecule type" value="Genomic_DNA"/>
</dbReference>
<proteinExistence type="predicted"/>
<sequence length="122" mass="13296">MSRNSTKGLQRQNVVKELHKQTGGLQPFKPLIGNRLAEAEPAVAMWFPTAACSSEFFRSDFDISHNTTMQNQLKPAPQRGPSLGQRRVAGGGTPRDSLLCGGPPPTAVRPVSSQRKTTRRLS</sequence>
<evidence type="ECO:0000313" key="2">
    <source>
        <dbReference type="Proteomes" id="UP001162501"/>
    </source>
</evidence>